<organism evidence="1 2">
    <name type="scientific">Portunus trituberculatus</name>
    <name type="common">Swimming crab</name>
    <name type="synonym">Neptunus trituberculatus</name>
    <dbReference type="NCBI Taxonomy" id="210409"/>
    <lineage>
        <taxon>Eukaryota</taxon>
        <taxon>Metazoa</taxon>
        <taxon>Ecdysozoa</taxon>
        <taxon>Arthropoda</taxon>
        <taxon>Crustacea</taxon>
        <taxon>Multicrustacea</taxon>
        <taxon>Malacostraca</taxon>
        <taxon>Eumalacostraca</taxon>
        <taxon>Eucarida</taxon>
        <taxon>Decapoda</taxon>
        <taxon>Pleocyemata</taxon>
        <taxon>Brachyura</taxon>
        <taxon>Eubrachyura</taxon>
        <taxon>Portunoidea</taxon>
        <taxon>Portunidae</taxon>
        <taxon>Portuninae</taxon>
        <taxon>Portunus</taxon>
    </lineage>
</organism>
<keyword evidence="2" id="KW-1185">Reference proteome</keyword>
<gene>
    <name evidence="1" type="ORF">E2C01_042517</name>
</gene>
<reference evidence="1 2" key="1">
    <citation type="submission" date="2019-05" db="EMBL/GenBank/DDBJ databases">
        <title>Another draft genome of Portunus trituberculatus and its Hox gene families provides insights of decapod evolution.</title>
        <authorList>
            <person name="Jeong J.-H."/>
            <person name="Song I."/>
            <person name="Kim S."/>
            <person name="Choi T."/>
            <person name="Kim D."/>
            <person name="Ryu S."/>
            <person name="Kim W."/>
        </authorList>
    </citation>
    <scope>NUCLEOTIDE SEQUENCE [LARGE SCALE GENOMIC DNA]</scope>
    <source>
        <tissue evidence="1">Muscle</tissue>
    </source>
</reference>
<accession>A0A5B7FUV9</accession>
<protein>
    <submittedName>
        <fullName evidence="1">Uncharacterized protein</fullName>
    </submittedName>
</protein>
<dbReference type="Proteomes" id="UP000324222">
    <property type="component" value="Unassembled WGS sequence"/>
</dbReference>
<evidence type="ECO:0000313" key="2">
    <source>
        <dbReference type="Proteomes" id="UP000324222"/>
    </source>
</evidence>
<proteinExistence type="predicted"/>
<comment type="caution">
    <text evidence="1">The sequence shown here is derived from an EMBL/GenBank/DDBJ whole genome shotgun (WGS) entry which is preliminary data.</text>
</comment>
<sequence>MTPIAPRWHQADSFSLLLSLLVDYPRVLPPWASLYCQPHRHLFHKSPGALHLCGDTSISSEREAFHGRLLDLWPIQSHSPLSESITGKVHLLATLTNCMGYQQKFITLRVGLL</sequence>
<dbReference type="EMBL" id="VSRR010008440">
    <property type="protein sequence ID" value="MPC48733.1"/>
    <property type="molecule type" value="Genomic_DNA"/>
</dbReference>
<dbReference type="AlphaFoldDB" id="A0A5B7FUV9"/>
<evidence type="ECO:0000313" key="1">
    <source>
        <dbReference type="EMBL" id="MPC48733.1"/>
    </source>
</evidence>
<name>A0A5B7FUV9_PORTR</name>
<dbReference type="OrthoDB" id="7477527at2759"/>